<dbReference type="InterPro" id="IPR007621">
    <property type="entry name" value="TPM_dom"/>
</dbReference>
<gene>
    <name evidence="4" type="ORF">DRW48_12855</name>
</gene>
<accession>A0A344PPH7</accession>
<feature type="transmembrane region" description="Helical" evidence="2">
    <location>
        <begin position="171"/>
        <end position="192"/>
    </location>
</feature>
<dbReference type="AlphaFoldDB" id="A0A344PPH7"/>
<organism evidence="4 5">
    <name type="scientific">Paracoccus suum</name>
    <dbReference type="NCBI Taxonomy" id="2259340"/>
    <lineage>
        <taxon>Bacteria</taxon>
        <taxon>Pseudomonadati</taxon>
        <taxon>Pseudomonadota</taxon>
        <taxon>Alphaproteobacteria</taxon>
        <taxon>Rhodobacterales</taxon>
        <taxon>Paracoccaceae</taxon>
        <taxon>Paracoccus</taxon>
    </lineage>
</organism>
<evidence type="ECO:0000256" key="1">
    <source>
        <dbReference type="SAM" id="MobiDB-lite"/>
    </source>
</evidence>
<keyword evidence="2" id="KW-0472">Membrane</keyword>
<dbReference type="PANTHER" id="PTHR30373:SF2">
    <property type="entry name" value="UPF0603 PROTEIN YGCG"/>
    <property type="match status" value="1"/>
</dbReference>
<keyword evidence="2" id="KW-1133">Transmembrane helix</keyword>
<dbReference type="EMBL" id="CP030918">
    <property type="protein sequence ID" value="AXC51282.1"/>
    <property type="molecule type" value="Genomic_DNA"/>
</dbReference>
<dbReference type="Proteomes" id="UP000252023">
    <property type="component" value="Chromosome"/>
</dbReference>
<evidence type="ECO:0000259" key="3">
    <source>
        <dbReference type="Pfam" id="PF04536"/>
    </source>
</evidence>
<dbReference type="KEGG" id="pars:DRW48_12855"/>
<keyword evidence="5" id="KW-1185">Reference proteome</keyword>
<dbReference type="Pfam" id="PF04536">
    <property type="entry name" value="TPM_phosphatase"/>
    <property type="match status" value="1"/>
</dbReference>
<name>A0A344PPH7_9RHOB</name>
<keyword evidence="2" id="KW-0812">Transmembrane</keyword>
<feature type="region of interest" description="Disordered" evidence="1">
    <location>
        <begin position="266"/>
        <end position="288"/>
    </location>
</feature>
<dbReference type="Gene3D" id="3.10.310.50">
    <property type="match status" value="1"/>
</dbReference>
<evidence type="ECO:0000313" key="4">
    <source>
        <dbReference type="EMBL" id="AXC51282.1"/>
    </source>
</evidence>
<reference evidence="5" key="1">
    <citation type="submission" date="2018-07" db="EMBL/GenBank/DDBJ databases">
        <title>Genome sequencing of Paracoccus sp. SC2-6.</title>
        <authorList>
            <person name="Heo J."/>
            <person name="Kim S.-J."/>
            <person name="Kwon S.-W."/>
        </authorList>
    </citation>
    <scope>NUCLEOTIDE SEQUENCE [LARGE SCALE GENOMIC DNA]</scope>
    <source>
        <strain evidence="5">SC2-6</strain>
    </source>
</reference>
<evidence type="ECO:0000256" key="2">
    <source>
        <dbReference type="SAM" id="Phobius"/>
    </source>
</evidence>
<feature type="domain" description="TPM" evidence="3">
    <location>
        <begin position="21"/>
        <end position="145"/>
    </location>
</feature>
<proteinExistence type="predicted"/>
<protein>
    <submittedName>
        <fullName evidence="4">TPM domain-containing protein</fullName>
    </submittedName>
</protein>
<sequence>MAAPPGAQAAQPLPAYAHTSVNDFAGVLSPQDTRTIDEALIALHRDTGVQGTVVTLEDRSRYGDASLDAFAKRLFNAWGVGAADRNDGFMVLLIPAAREARIELGAAYGRDRDIRAGAIMERVMLPSLRDGQMSQGLRDGTLAVINSIARPLATGTAPPPHKLGRPWFESLLPLAVFGVFGVTGLGMVRSLLRRRRGARCQQCGAKTTERIEPAPGNLPGGIATAGNILLRSCPACGWTARETVTTPVMLPAGRWGRNERGFRGFRGGGGGGGFGGGRSGGGGASGRW</sequence>
<dbReference type="OrthoDB" id="9810918at2"/>
<dbReference type="PANTHER" id="PTHR30373">
    <property type="entry name" value="UPF0603 PROTEIN YGCG"/>
    <property type="match status" value="1"/>
</dbReference>
<evidence type="ECO:0000313" key="5">
    <source>
        <dbReference type="Proteomes" id="UP000252023"/>
    </source>
</evidence>